<protein>
    <submittedName>
        <fullName evidence="1">Uncharacterized protein</fullName>
    </submittedName>
</protein>
<accession>A0A6J8E7W7</accession>
<dbReference type="Proteomes" id="UP000507470">
    <property type="component" value="Unassembled WGS sequence"/>
</dbReference>
<reference evidence="1 2" key="1">
    <citation type="submission" date="2020-06" db="EMBL/GenBank/DDBJ databases">
        <authorList>
            <person name="Li R."/>
            <person name="Bekaert M."/>
        </authorList>
    </citation>
    <scope>NUCLEOTIDE SEQUENCE [LARGE SCALE GENOMIC DNA]</scope>
    <source>
        <strain evidence="2">wild</strain>
    </source>
</reference>
<gene>
    <name evidence="1" type="ORF">MCOR_47859</name>
</gene>
<evidence type="ECO:0000313" key="1">
    <source>
        <dbReference type="EMBL" id="CAC5415151.1"/>
    </source>
</evidence>
<sequence length="247" mass="27949">MPELKYFQHRSRASLRDIFTTLGLQTENDVVEKVKAADCFSVLLDDSSDVSTIEQMICYVNFWNGNSCDMNFFFIENVLKNASSANAENLYKVVKFKLESLGLDIRKLSGVSTDSASVMVGKKEEACVLPILSNLSKLFPKGNVNFSMICPGLESTQHRLRSLSKEDIFDSLRDDLSPNSRLGTLEITVNEFTMSKLTVTMSKYVDALCRNIDARFQQSPPLAAFAFFFYIRCLPERDGRILSIWIQ</sequence>
<dbReference type="PANTHER" id="PTHR46880:SF5">
    <property type="entry name" value="DUF4371 DOMAIN-CONTAINING PROTEIN"/>
    <property type="match status" value="1"/>
</dbReference>
<proteinExistence type="predicted"/>
<name>A0A6J8E7W7_MYTCO</name>
<keyword evidence="2" id="KW-1185">Reference proteome</keyword>
<dbReference type="OrthoDB" id="10046039at2759"/>
<dbReference type="EMBL" id="CACVKT020008386">
    <property type="protein sequence ID" value="CAC5415151.1"/>
    <property type="molecule type" value="Genomic_DNA"/>
</dbReference>
<dbReference type="AlphaFoldDB" id="A0A6J8E7W7"/>
<evidence type="ECO:0000313" key="2">
    <source>
        <dbReference type="Proteomes" id="UP000507470"/>
    </source>
</evidence>
<dbReference type="PANTHER" id="PTHR46880">
    <property type="entry name" value="RAS-ASSOCIATING DOMAIN-CONTAINING PROTEIN"/>
    <property type="match status" value="1"/>
</dbReference>
<organism evidence="1 2">
    <name type="scientific">Mytilus coruscus</name>
    <name type="common">Sea mussel</name>
    <dbReference type="NCBI Taxonomy" id="42192"/>
    <lineage>
        <taxon>Eukaryota</taxon>
        <taxon>Metazoa</taxon>
        <taxon>Spiralia</taxon>
        <taxon>Lophotrochozoa</taxon>
        <taxon>Mollusca</taxon>
        <taxon>Bivalvia</taxon>
        <taxon>Autobranchia</taxon>
        <taxon>Pteriomorphia</taxon>
        <taxon>Mytilida</taxon>
        <taxon>Mytiloidea</taxon>
        <taxon>Mytilidae</taxon>
        <taxon>Mytilinae</taxon>
        <taxon>Mytilus</taxon>
    </lineage>
</organism>